<reference evidence="9" key="1">
    <citation type="journal article" date="2010" name="Genome Res.">
        <title>Functional metagenomics to mine the human gut microbiome for dietary fiber catabolic enzymes.</title>
        <authorList>
            <person name="Tasse L."/>
            <person name="Bercovici J."/>
            <person name="Pizzut-Serin S."/>
            <person name="Robe P."/>
            <person name="Tap J."/>
            <person name="Klopp C."/>
            <person name="Cantarel B.L."/>
            <person name="Coutinho P.M."/>
            <person name="Henrissat B."/>
            <person name="Leclerc M."/>
            <person name="Dore J."/>
            <person name="Monsan P."/>
            <person name="Remaud-Simeon M."/>
            <person name="Potocki-Veronese G."/>
        </authorList>
    </citation>
    <scope>NUCLEOTIDE SEQUENCE</scope>
</reference>
<evidence type="ECO:0000256" key="5">
    <source>
        <dbReference type="ARBA" id="ARBA00022989"/>
    </source>
</evidence>
<feature type="transmembrane region" description="Helical" evidence="7">
    <location>
        <begin position="304"/>
        <end position="331"/>
    </location>
</feature>
<dbReference type="InterPro" id="IPR050366">
    <property type="entry name" value="BP-dependent_transpt_permease"/>
</dbReference>
<evidence type="ECO:0000256" key="6">
    <source>
        <dbReference type="ARBA" id="ARBA00023136"/>
    </source>
</evidence>
<feature type="transmembrane region" description="Helical" evidence="7">
    <location>
        <begin position="41"/>
        <end position="62"/>
    </location>
</feature>
<organism evidence="9">
    <name type="scientific">uncultured organism</name>
    <dbReference type="NCBI Taxonomy" id="155900"/>
    <lineage>
        <taxon>unclassified sequences</taxon>
        <taxon>environmental samples</taxon>
    </lineage>
</organism>
<dbReference type="Pfam" id="PF12911">
    <property type="entry name" value="OppC_N"/>
    <property type="match status" value="1"/>
</dbReference>
<dbReference type="GO" id="GO:0055085">
    <property type="term" value="P:transmembrane transport"/>
    <property type="evidence" value="ECO:0007669"/>
    <property type="project" value="InterPro"/>
</dbReference>
<protein>
    <recommendedName>
        <fullName evidence="8">ABC transmembrane type-1 domain-containing protein</fullName>
    </recommendedName>
</protein>
<keyword evidence="6 7" id="KW-0472">Membrane</keyword>
<dbReference type="Gene3D" id="1.10.3720.10">
    <property type="entry name" value="MetI-like"/>
    <property type="match status" value="1"/>
</dbReference>
<feature type="transmembrane region" description="Helical" evidence="7">
    <location>
        <begin position="337"/>
        <end position="360"/>
    </location>
</feature>
<evidence type="ECO:0000313" key="9">
    <source>
        <dbReference type="EMBL" id="ADD61734.1"/>
    </source>
</evidence>
<dbReference type="GO" id="GO:0005886">
    <property type="term" value="C:plasma membrane"/>
    <property type="evidence" value="ECO:0007669"/>
    <property type="project" value="UniProtKB-SubCell"/>
</dbReference>
<evidence type="ECO:0000256" key="7">
    <source>
        <dbReference type="SAM" id="Phobius"/>
    </source>
</evidence>
<keyword evidence="3" id="KW-1003">Cell membrane</keyword>
<dbReference type="EMBL" id="GU942941">
    <property type="protein sequence ID" value="ADD61734.1"/>
    <property type="molecule type" value="Genomic_DNA"/>
</dbReference>
<sequence>MSENTQNNTPKKEQYSLNDDRRVKVLSPGALVAKRFFRNRLAVVGLTMLLAMFVFSFIGGVVSPYGQDQQFYTYTQMSKEYVGVTRNDKLRFVVADGQEFGSIAQSKGNEAIKKGEETFTYKDNDYEVENLSEDLYVFRQGRTVLAYASKDMVTAADGVAELSFDAKLAALTAQAAGETTFTADGQDYELDADGNIIQSGSEVAYIGRFVVSAADASVVISRDFRDRLEEAIDDNITEFTYTDADGNEAEYDIVYDASTGVWSVKQMTETYVFDRYASPNKEHWLGTDTNGMDMLTRLMYGGRVSLIIGFIVVAIEGSIGIVMGGISGYFGGWVDNLIMRIVDVFYCLPSMPIIIILGAAMDAMRIDSWTRMMYLMLILGFLGWPGIARLVRGQILSLREQEFMTAAEACGISAWHRIFRHLIPNVIPQLIVTCTMSLGSTILTEATLSFLGLGVKYPFASWGNIINDVNNAYVMTNYLFIWVPAGICLLITVLGFNFVGDGLRDAFDPKMKR</sequence>
<evidence type="ECO:0000259" key="8">
    <source>
        <dbReference type="PROSITE" id="PS50928"/>
    </source>
</evidence>
<dbReference type="InterPro" id="IPR000515">
    <property type="entry name" value="MetI-like"/>
</dbReference>
<keyword evidence="2" id="KW-0813">Transport</keyword>
<dbReference type="SUPFAM" id="SSF161098">
    <property type="entry name" value="MetI-like"/>
    <property type="match status" value="1"/>
</dbReference>
<proteinExistence type="predicted"/>
<dbReference type="AlphaFoldDB" id="D9ZEI9"/>
<name>D9ZEI9_9ZZZZ</name>
<dbReference type="PROSITE" id="PS50928">
    <property type="entry name" value="ABC_TM1"/>
    <property type="match status" value="1"/>
</dbReference>
<feature type="transmembrane region" description="Helical" evidence="7">
    <location>
        <begin position="479"/>
        <end position="503"/>
    </location>
</feature>
<evidence type="ECO:0000256" key="1">
    <source>
        <dbReference type="ARBA" id="ARBA00004651"/>
    </source>
</evidence>
<dbReference type="CDD" id="cd06261">
    <property type="entry name" value="TM_PBP2"/>
    <property type="match status" value="1"/>
</dbReference>
<dbReference type="PANTHER" id="PTHR43386:SF1">
    <property type="entry name" value="D,D-DIPEPTIDE TRANSPORT SYSTEM PERMEASE PROTEIN DDPC-RELATED"/>
    <property type="match status" value="1"/>
</dbReference>
<evidence type="ECO:0000256" key="4">
    <source>
        <dbReference type="ARBA" id="ARBA00022692"/>
    </source>
</evidence>
<feature type="transmembrane region" description="Helical" evidence="7">
    <location>
        <begin position="372"/>
        <end position="391"/>
    </location>
</feature>
<keyword evidence="4 7" id="KW-0812">Transmembrane</keyword>
<dbReference type="InterPro" id="IPR035906">
    <property type="entry name" value="MetI-like_sf"/>
</dbReference>
<dbReference type="InterPro" id="IPR025966">
    <property type="entry name" value="OppC_N"/>
</dbReference>
<evidence type="ECO:0000256" key="2">
    <source>
        <dbReference type="ARBA" id="ARBA00022448"/>
    </source>
</evidence>
<evidence type="ECO:0000256" key="3">
    <source>
        <dbReference type="ARBA" id="ARBA00022475"/>
    </source>
</evidence>
<accession>D9ZEI9</accession>
<comment type="subcellular location">
    <subcellularLocation>
        <location evidence="1">Cell membrane</location>
        <topology evidence="1">Multi-pass membrane protein</topology>
    </subcellularLocation>
</comment>
<dbReference type="PANTHER" id="PTHR43386">
    <property type="entry name" value="OLIGOPEPTIDE TRANSPORT SYSTEM PERMEASE PROTEIN APPC"/>
    <property type="match status" value="1"/>
</dbReference>
<keyword evidence="5 7" id="KW-1133">Transmembrane helix</keyword>
<dbReference type="Pfam" id="PF00528">
    <property type="entry name" value="BPD_transp_1"/>
    <property type="match status" value="1"/>
</dbReference>
<feature type="domain" description="ABC transmembrane type-1" evidence="8">
    <location>
        <begin position="302"/>
        <end position="500"/>
    </location>
</feature>